<dbReference type="AlphaFoldDB" id="A0A6C0L047"/>
<protein>
    <submittedName>
        <fullName evidence="1">Uncharacterized protein</fullName>
    </submittedName>
</protein>
<dbReference type="EMBL" id="MN740993">
    <property type="protein sequence ID" value="QHU21918.1"/>
    <property type="molecule type" value="Genomic_DNA"/>
</dbReference>
<proteinExistence type="predicted"/>
<sequence>MWTKLDSSPALLNHLFRILHFLGAPRGFQVNWWRFPADRVVAPGAWPTRAEVNGGWTYMGNNQIWMFRDEEWDRVLIHECIHAFKWDTQVHDGTKACLDRALNGTIMMAIFEAATELNAEWLYCIIHSPASDFTGKTWTLQRQWQDEQARQIVTRSAMRSKWTEDTSVFAYYVLKAVLAREMETFLLDWLTGTLNTEYWCDKWSQNAHLFDSDVKTDMPFSTRMSNPAINH</sequence>
<name>A0A6C0L047_9ZZZZ</name>
<evidence type="ECO:0000313" key="1">
    <source>
        <dbReference type="EMBL" id="QHU21918.1"/>
    </source>
</evidence>
<accession>A0A6C0L047</accession>
<reference evidence="1" key="1">
    <citation type="journal article" date="2020" name="Nature">
        <title>Giant virus diversity and host interactions through global metagenomics.</title>
        <authorList>
            <person name="Schulz F."/>
            <person name="Roux S."/>
            <person name="Paez-Espino D."/>
            <person name="Jungbluth S."/>
            <person name="Walsh D.A."/>
            <person name="Denef V.J."/>
            <person name="McMahon K.D."/>
            <person name="Konstantinidis K.T."/>
            <person name="Eloe-Fadrosh E.A."/>
            <person name="Kyrpides N.C."/>
            <person name="Woyke T."/>
        </authorList>
    </citation>
    <scope>NUCLEOTIDE SEQUENCE</scope>
    <source>
        <strain evidence="1">GVMAG-S-3300013286-35</strain>
    </source>
</reference>
<organism evidence="1">
    <name type="scientific">viral metagenome</name>
    <dbReference type="NCBI Taxonomy" id="1070528"/>
    <lineage>
        <taxon>unclassified sequences</taxon>
        <taxon>metagenomes</taxon>
        <taxon>organismal metagenomes</taxon>
    </lineage>
</organism>